<dbReference type="EMBL" id="WWCW01000091">
    <property type="protein sequence ID" value="MYM89864.1"/>
    <property type="molecule type" value="Genomic_DNA"/>
</dbReference>
<organism evidence="6 7">
    <name type="scientific">Duganella vulcania</name>
    <dbReference type="NCBI Taxonomy" id="2692166"/>
    <lineage>
        <taxon>Bacteria</taxon>
        <taxon>Pseudomonadati</taxon>
        <taxon>Pseudomonadota</taxon>
        <taxon>Betaproteobacteria</taxon>
        <taxon>Burkholderiales</taxon>
        <taxon>Oxalobacteraceae</taxon>
        <taxon>Telluria group</taxon>
        <taxon>Duganella</taxon>
    </lineage>
</organism>
<comment type="caution">
    <text evidence="6">The sequence shown here is derived from an EMBL/GenBank/DDBJ whole genome shotgun (WGS) entry which is preliminary data.</text>
</comment>
<dbReference type="InterPro" id="IPR009057">
    <property type="entry name" value="Homeodomain-like_sf"/>
</dbReference>
<evidence type="ECO:0000313" key="6">
    <source>
        <dbReference type="EMBL" id="MYM89864.1"/>
    </source>
</evidence>
<feature type="DNA-binding region" description="H-T-H motif" evidence="4">
    <location>
        <begin position="41"/>
        <end position="60"/>
    </location>
</feature>
<dbReference type="Gene3D" id="1.10.357.10">
    <property type="entry name" value="Tetracycline Repressor, domain 2"/>
    <property type="match status" value="1"/>
</dbReference>
<evidence type="ECO:0000256" key="4">
    <source>
        <dbReference type="PROSITE-ProRule" id="PRU00335"/>
    </source>
</evidence>
<keyword evidence="2 4" id="KW-0238">DNA-binding</keyword>
<evidence type="ECO:0000256" key="1">
    <source>
        <dbReference type="ARBA" id="ARBA00023015"/>
    </source>
</evidence>
<dbReference type="SUPFAM" id="SSF46689">
    <property type="entry name" value="Homeodomain-like"/>
    <property type="match status" value="1"/>
</dbReference>
<dbReference type="RefSeq" id="WP_161098727.1">
    <property type="nucleotide sequence ID" value="NZ_WWCW01000091.1"/>
</dbReference>
<keyword evidence="3" id="KW-0804">Transcription</keyword>
<dbReference type="Pfam" id="PF00440">
    <property type="entry name" value="TetR_N"/>
    <property type="match status" value="1"/>
</dbReference>
<dbReference type="PRINTS" id="PR00455">
    <property type="entry name" value="HTHTETR"/>
</dbReference>
<keyword evidence="1" id="KW-0805">Transcription regulation</keyword>
<dbReference type="PANTHER" id="PTHR30055">
    <property type="entry name" value="HTH-TYPE TRANSCRIPTIONAL REGULATOR RUTR"/>
    <property type="match status" value="1"/>
</dbReference>
<evidence type="ECO:0000259" key="5">
    <source>
        <dbReference type="PROSITE" id="PS50977"/>
    </source>
</evidence>
<dbReference type="GO" id="GO:0003700">
    <property type="term" value="F:DNA-binding transcription factor activity"/>
    <property type="evidence" value="ECO:0007669"/>
    <property type="project" value="TreeGrafter"/>
</dbReference>
<reference evidence="6 7" key="1">
    <citation type="submission" date="2020-01" db="EMBL/GenBank/DDBJ databases">
        <title>Novel species isolated from a subtropical stream in China.</title>
        <authorList>
            <person name="Lu H."/>
        </authorList>
    </citation>
    <scope>NUCLEOTIDE SEQUENCE [LARGE SCALE GENOMIC DNA]</scope>
    <source>
        <strain evidence="6 7">FT82W</strain>
    </source>
</reference>
<evidence type="ECO:0000256" key="2">
    <source>
        <dbReference type="ARBA" id="ARBA00023125"/>
    </source>
</evidence>
<evidence type="ECO:0000256" key="3">
    <source>
        <dbReference type="ARBA" id="ARBA00023163"/>
    </source>
</evidence>
<dbReference type="AlphaFoldDB" id="A0A845G6D7"/>
<evidence type="ECO:0000313" key="7">
    <source>
        <dbReference type="Proteomes" id="UP000470302"/>
    </source>
</evidence>
<feature type="domain" description="HTH tetR-type" evidence="5">
    <location>
        <begin position="18"/>
        <end position="78"/>
    </location>
</feature>
<dbReference type="PANTHER" id="PTHR30055:SF234">
    <property type="entry name" value="HTH-TYPE TRANSCRIPTIONAL REGULATOR BETI"/>
    <property type="match status" value="1"/>
</dbReference>
<accession>A0A845G6D7</accession>
<protein>
    <submittedName>
        <fullName evidence="6">TetR family transcriptional regulator</fullName>
    </submittedName>
</protein>
<proteinExistence type="predicted"/>
<dbReference type="InterPro" id="IPR050109">
    <property type="entry name" value="HTH-type_TetR-like_transc_reg"/>
</dbReference>
<sequence length="207" mass="22424">MSPSALHIRKAPRQRRAVHTVDALLEAAALVLEADGLEGFNTNAVARRAGASVGSLYQYFPSKDALTLALVLREKRKFHEALAAAQALPTCREALASLVDLSARQQLTRPNLARLLDQEEARPEFRAALGDGSNFRQVLSAMLAKPGAPAHLCDDQPRRRLAADDLAAMIRGMTDAAGERGERDVDDLAYRIGAAVFGYLAVPPRQM</sequence>
<gene>
    <name evidence="6" type="ORF">GTP91_22120</name>
</gene>
<dbReference type="InterPro" id="IPR001647">
    <property type="entry name" value="HTH_TetR"/>
</dbReference>
<dbReference type="Proteomes" id="UP000470302">
    <property type="component" value="Unassembled WGS sequence"/>
</dbReference>
<name>A0A845G6D7_9BURK</name>
<dbReference type="GO" id="GO:0000976">
    <property type="term" value="F:transcription cis-regulatory region binding"/>
    <property type="evidence" value="ECO:0007669"/>
    <property type="project" value="TreeGrafter"/>
</dbReference>
<dbReference type="PROSITE" id="PS50977">
    <property type="entry name" value="HTH_TETR_2"/>
    <property type="match status" value="1"/>
</dbReference>